<dbReference type="GO" id="GO:0018114">
    <property type="term" value="F:threonine racemase activity"/>
    <property type="evidence" value="ECO:0007669"/>
    <property type="project" value="TreeGrafter"/>
</dbReference>
<dbReference type="Proteomes" id="UP000265882">
    <property type="component" value="Unassembled WGS sequence"/>
</dbReference>
<comment type="cofactor">
    <cofactor evidence="4">
        <name>Mg(2+)</name>
        <dbReference type="ChEBI" id="CHEBI:18420"/>
    </cofactor>
</comment>
<keyword evidence="8" id="KW-0456">Lyase</keyword>
<feature type="domain" description="Tryptophan synthase beta chain-like PALP" evidence="9">
    <location>
        <begin position="17"/>
        <end position="304"/>
    </location>
</feature>
<dbReference type="GO" id="GO:0003941">
    <property type="term" value="F:L-serine ammonia-lyase activity"/>
    <property type="evidence" value="ECO:0007669"/>
    <property type="project" value="TreeGrafter"/>
</dbReference>
<dbReference type="GO" id="GO:0005524">
    <property type="term" value="F:ATP binding"/>
    <property type="evidence" value="ECO:0007669"/>
    <property type="project" value="TreeGrafter"/>
</dbReference>
<keyword evidence="7" id="KW-0663">Pyridoxal phosphate</keyword>
<keyword evidence="6" id="KW-0460">Magnesium</keyword>
<sequence>MPEPTIDDIRAAAQRIQNVIHRTPVLTCATLDRLCDANIYFKCENFQKTGSFKIRGAANAVFSLSPEDASRGVATHSSGNHAAAVALAARLRGITAYVVMPRTAPRIKKNAVAGYGAEIVFCEPTLAARQEGLAEIVRQTGAVEVHPYNNYDVMAGQGTSALELCEEVGNLDAVVAPIGGGGLLSGTAIALSSISPATKVIGAEPANADDAARSLQAGKILPAGDPVTIADGLRTGVGTLTFPVIKQLVSDIITAEEELIAEALLLVWERMKVVIEPSSAVPLAVLLRRRGAIPGRRIGIILSGGNVDIGAVARSLPANVSKK</sequence>
<name>A0A3A4P5J1_ABYX5</name>
<proteinExistence type="inferred from homology"/>
<dbReference type="InterPro" id="IPR001926">
    <property type="entry name" value="TrpB-like_PALP"/>
</dbReference>
<evidence type="ECO:0000256" key="4">
    <source>
        <dbReference type="ARBA" id="ARBA00001946"/>
    </source>
</evidence>
<organism evidence="10 11">
    <name type="scientific">Abyssobacteria bacterium (strain SURF_5)</name>
    <dbReference type="NCBI Taxonomy" id="2093360"/>
    <lineage>
        <taxon>Bacteria</taxon>
        <taxon>Pseudomonadati</taxon>
        <taxon>Candidatus Hydrogenedentota</taxon>
        <taxon>Candidatus Abyssobacteria</taxon>
    </lineage>
</organism>
<dbReference type="GO" id="GO:0030170">
    <property type="term" value="F:pyridoxal phosphate binding"/>
    <property type="evidence" value="ECO:0007669"/>
    <property type="project" value="InterPro"/>
</dbReference>
<evidence type="ECO:0000259" key="9">
    <source>
        <dbReference type="Pfam" id="PF00291"/>
    </source>
</evidence>
<comment type="caution">
    <text evidence="10">The sequence shown here is derived from an EMBL/GenBank/DDBJ whole genome shotgun (WGS) entry which is preliminary data.</text>
</comment>
<dbReference type="GO" id="GO:0070179">
    <property type="term" value="P:D-serine biosynthetic process"/>
    <property type="evidence" value="ECO:0007669"/>
    <property type="project" value="TreeGrafter"/>
</dbReference>
<evidence type="ECO:0000313" key="11">
    <source>
        <dbReference type="Proteomes" id="UP000265882"/>
    </source>
</evidence>
<dbReference type="GO" id="GO:0000287">
    <property type="term" value="F:magnesium ion binding"/>
    <property type="evidence" value="ECO:0007669"/>
    <property type="project" value="TreeGrafter"/>
</dbReference>
<evidence type="ECO:0000256" key="1">
    <source>
        <dbReference type="ARBA" id="ARBA00001913"/>
    </source>
</evidence>
<evidence type="ECO:0000256" key="5">
    <source>
        <dbReference type="ARBA" id="ARBA00010869"/>
    </source>
</evidence>
<dbReference type="PANTHER" id="PTHR43050">
    <property type="entry name" value="SERINE / THREONINE RACEMASE FAMILY MEMBER"/>
    <property type="match status" value="1"/>
</dbReference>
<gene>
    <name evidence="10" type="ORF">C4520_00655</name>
</gene>
<evidence type="ECO:0000256" key="7">
    <source>
        <dbReference type="ARBA" id="ARBA00022898"/>
    </source>
</evidence>
<dbReference type="InterPro" id="IPR000634">
    <property type="entry name" value="Ser/Thr_deHydtase_PyrdxlP-BS"/>
</dbReference>
<comment type="cofactor">
    <cofactor evidence="3">
        <name>Mn(2+)</name>
        <dbReference type="ChEBI" id="CHEBI:29035"/>
    </cofactor>
</comment>
<evidence type="ECO:0000313" key="10">
    <source>
        <dbReference type="EMBL" id="RJP26422.1"/>
    </source>
</evidence>
<dbReference type="CDD" id="cd01562">
    <property type="entry name" value="Thr-dehyd"/>
    <property type="match status" value="1"/>
</dbReference>
<reference evidence="10 11" key="1">
    <citation type="journal article" date="2017" name="ISME J.">
        <title>Energy and carbon metabolisms in a deep terrestrial subsurface fluid microbial community.</title>
        <authorList>
            <person name="Momper L."/>
            <person name="Jungbluth S.P."/>
            <person name="Lee M.D."/>
            <person name="Amend J.P."/>
        </authorList>
    </citation>
    <scope>NUCLEOTIDE SEQUENCE [LARGE SCALE GENOMIC DNA]</scope>
    <source>
        <strain evidence="10">SURF_5</strain>
    </source>
</reference>
<dbReference type="Gene3D" id="3.40.50.1100">
    <property type="match status" value="2"/>
</dbReference>
<dbReference type="Pfam" id="PF00291">
    <property type="entry name" value="PALP"/>
    <property type="match status" value="1"/>
</dbReference>
<comment type="similarity">
    <text evidence="5">Belongs to the serine/threonine dehydratase family.</text>
</comment>
<dbReference type="PROSITE" id="PS00165">
    <property type="entry name" value="DEHYDRATASE_SER_THR"/>
    <property type="match status" value="1"/>
</dbReference>
<protein>
    <submittedName>
        <fullName evidence="10">Pyridoxal-phosphate dependent enzyme</fullName>
    </submittedName>
</protein>
<evidence type="ECO:0000256" key="2">
    <source>
        <dbReference type="ARBA" id="ARBA00001933"/>
    </source>
</evidence>
<dbReference type="PANTHER" id="PTHR43050:SF1">
    <property type="entry name" value="SERINE RACEMASE"/>
    <property type="match status" value="1"/>
</dbReference>
<comment type="cofactor">
    <cofactor evidence="2">
        <name>pyridoxal 5'-phosphate</name>
        <dbReference type="ChEBI" id="CHEBI:597326"/>
    </cofactor>
</comment>
<evidence type="ECO:0000256" key="8">
    <source>
        <dbReference type="ARBA" id="ARBA00023239"/>
    </source>
</evidence>
<evidence type="ECO:0000256" key="3">
    <source>
        <dbReference type="ARBA" id="ARBA00001936"/>
    </source>
</evidence>
<dbReference type="AlphaFoldDB" id="A0A3A4P5J1"/>
<dbReference type="FunFam" id="3.40.50.1100:FF:000007">
    <property type="entry name" value="L-threonine dehydratase catabolic TdcB"/>
    <property type="match status" value="1"/>
</dbReference>
<evidence type="ECO:0000256" key="6">
    <source>
        <dbReference type="ARBA" id="ARBA00022842"/>
    </source>
</evidence>
<comment type="cofactor">
    <cofactor evidence="1">
        <name>Ca(2+)</name>
        <dbReference type="ChEBI" id="CHEBI:29108"/>
    </cofactor>
</comment>
<accession>A0A3A4P5J1</accession>
<dbReference type="GO" id="GO:0030378">
    <property type="term" value="F:serine racemase activity"/>
    <property type="evidence" value="ECO:0007669"/>
    <property type="project" value="TreeGrafter"/>
</dbReference>
<dbReference type="EMBL" id="QZKU01000008">
    <property type="protein sequence ID" value="RJP26422.1"/>
    <property type="molecule type" value="Genomic_DNA"/>
</dbReference>
<dbReference type="InterPro" id="IPR036052">
    <property type="entry name" value="TrpB-like_PALP_sf"/>
</dbReference>
<dbReference type="SUPFAM" id="SSF53686">
    <property type="entry name" value="Tryptophan synthase beta subunit-like PLP-dependent enzymes"/>
    <property type="match status" value="1"/>
</dbReference>